<keyword evidence="8" id="KW-0472">Membrane</keyword>
<accession>A0A0F0CRJ5</accession>
<keyword evidence="4" id="KW-0808">Transferase</keyword>
<proteinExistence type="predicted"/>
<dbReference type="CDD" id="cd21157">
    <property type="entry name" value="PUA_G5K"/>
    <property type="match status" value="1"/>
</dbReference>
<dbReference type="InterPro" id="IPR015947">
    <property type="entry name" value="PUA-like_sf"/>
</dbReference>
<keyword evidence="1" id="KW-0963">Cytoplasm</keyword>
<keyword evidence="7" id="KW-0067">ATP-binding</keyword>
<dbReference type="PANTHER" id="PTHR43654:SF1">
    <property type="entry name" value="ISOPENTENYL PHOSPHATE KINASE"/>
    <property type="match status" value="1"/>
</dbReference>
<reference evidence="10 11" key="1">
    <citation type="submission" date="2015-02" db="EMBL/GenBank/DDBJ databases">
        <title>Single-cell genomics of uncultivated deep-branching MTB reveals a conserved set of magnetosome genes.</title>
        <authorList>
            <person name="Kolinko S."/>
            <person name="Richter M."/>
            <person name="Glockner F.O."/>
            <person name="Brachmann A."/>
            <person name="Schuler D."/>
        </authorList>
    </citation>
    <scope>NUCLEOTIDE SEQUENCE [LARGE SCALE GENOMIC DNA]</scope>
    <source>
        <strain evidence="10">SKK-01</strain>
    </source>
</reference>
<dbReference type="InterPro" id="IPR036974">
    <property type="entry name" value="PUA_sf"/>
</dbReference>
<dbReference type="GO" id="GO:0005524">
    <property type="term" value="F:ATP binding"/>
    <property type="evidence" value="ECO:0007669"/>
    <property type="project" value="UniProtKB-KW"/>
</dbReference>
<dbReference type="PATRIC" id="fig|1609969.3.peg.2191"/>
<dbReference type="InterPro" id="IPR036393">
    <property type="entry name" value="AceGlu_kinase-like_sf"/>
</dbReference>
<dbReference type="GO" id="GO:0005829">
    <property type="term" value="C:cytosol"/>
    <property type="evidence" value="ECO:0007669"/>
    <property type="project" value="TreeGrafter"/>
</dbReference>
<dbReference type="Proteomes" id="UP000033428">
    <property type="component" value="Unassembled WGS sequence"/>
</dbReference>
<dbReference type="Gene3D" id="3.40.1160.10">
    <property type="entry name" value="Acetylglutamate kinase-like"/>
    <property type="match status" value="1"/>
</dbReference>
<keyword evidence="8" id="KW-0812">Transmembrane</keyword>
<dbReference type="InterPro" id="IPR001057">
    <property type="entry name" value="Glu/AcGlu_kinase"/>
</dbReference>
<dbReference type="PROSITE" id="PS50890">
    <property type="entry name" value="PUA"/>
    <property type="match status" value="1"/>
</dbReference>
<name>A0A0F0CRJ5_9BACT</name>
<keyword evidence="6 10" id="KW-0418">Kinase</keyword>
<evidence type="ECO:0000259" key="9">
    <source>
        <dbReference type="SMART" id="SM00359"/>
    </source>
</evidence>
<dbReference type="FunFam" id="2.30.130.10:FF:000007">
    <property type="entry name" value="Glutamate 5-kinase"/>
    <property type="match status" value="1"/>
</dbReference>
<dbReference type="EMBL" id="JYNY01000409">
    <property type="protein sequence ID" value="KJJ84060.1"/>
    <property type="molecule type" value="Genomic_DNA"/>
</dbReference>
<evidence type="ECO:0000256" key="1">
    <source>
        <dbReference type="ARBA" id="ARBA00022490"/>
    </source>
</evidence>
<evidence type="ECO:0000256" key="2">
    <source>
        <dbReference type="ARBA" id="ARBA00022605"/>
    </source>
</evidence>
<dbReference type="Pfam" id="PF01472">
    <property type="entry name" value="PUA"/>
    <property type="match status" value="1"/>
</dbReference>
<evidence type="ECO:0000313" key="10">
    <source>
        <dbReference type="EMBL" id="KJJ84060.1"/>
    </source>
</evidence>
<dbReference type="Pfam" id="PF00696">
    <property type="entry name" value="AA_kinase"/>
    <property type="match status" value="1"/>
</dbReference>
<protein>
    <submittedName>
        <fullName evidence="10">Gamma-glutamyl kinase</fullName>
    </submittedName>
</protein>
<dbReference type="InterPro" id="IPR001048">
    <property type="entry name" value="Asp/Glu/Uridylate_kinase"/>
</dbReference>
<dbReference type="PRINTS" id="PR00474">
    <property type="entry name" value="GLU5KINASE"/>
</dbReference>
<evidence type="ECO:0000313" key="11">
    <source>
        <dbReference type="Proteomes" id="UP000033428"/>
    </source>
</evidence>
<dbReference type="InterPro" id="IPR011529">
    <property type="entry name" value="Glu_5kinase"/>
</dbReference>
<evidence type="ECO:0000256" key="4">
    <source>
        <dbReference type="ARBA" id="ARBA00022679"/>
    </source>
</evidence>
<keyword evidence="8" id="KW-1133">Transmembrane helix</keyword>
<evidence type="ECO:0000256" key="5">
    <source>
        <dbReference type="ARBA" id="ARBA00022741"/>
    </source>
</evidence>
<keyword evidence="2" id="KW-0028">Amino-acid biosynthesis</keyword>
<comment type="caution">
    <text evidence="10">The sequence shown here is derived from an EMBL/GenBank/DDBJ whole genome shotgun (WGS) entry which is preliminary data.</text>
</comment>
<dbReference type="PIRSF" id="PIRSF000729">
    <property type="entry name" value="GK"/>
    <property type="match status" value="1"/>
</dbReference>
<dbReference type="GO" id="GO:0008652">
    <property type="term" value="P:amino acid biosynthetic process"/>
    <property type="evidence" value="ECO:0007669"/>
    <property type="project" value="UniProtKB-KW"/>
</dbReference>
<keyword evidence="3" id="KW-0641">Proline biosynthesis</keyword>
<feature type="transmembrane region" description="Helical" evidence="8">
    <location>
        <begin position="12"/>
        <end position="31"/>
    </location>
</feature>
<sequence>MEQTSLLLAKGIEVIIVSSGAIGGGLGILGISRKNKSLSELQAIASIGQPYLMNIYSTLFQKKGYKTGQILLTQEDFNDRKRFLNIRYTLNTLFQYKAVPIINENDSVSNEEIKFGDNDRLSSLVADISVSDMLIILTDVEGVYDDNGKVIPRVEIDEDIKKYCKGKGSEESTGGMATKAKSVLSAARAGIDAVIAPGRRENVILDIVYGREIGTFFPACDNKITARKRWIAYSIKPKGRIIIDDGAVLAVRDKKKSLLPSGVLKVEGMFSEGSVVEIVSKNNQVVARGLINYSSEIIDQIKGCQSLAIEKLLGFKDYDELVHRDNLVVVE</sequence>
<dbReference type="SUPFAM" id="SSF53633">
    <property type="entry name" value="Carbamate kinase-like"/>
    <property type="match status" value="1"/>
</dbReference>
<dbReference type="SMART" id="SM00359">
    <property type="entry name" value="PUA"/>
    <property type="match status" value="1"/>
</dbReference>
<feature type="domain" description="PUA" evidence="9">
    <location>
        <begin position="239"/>
        <end position="322"/>
    </location>
</feature>
<dbReference type="AlphaFoldDB" id="A0A0F0CRJ5"/>
<dbReference type="GO" id="GO:0003723">
    <property type="term" value="F:RNA binding"/>
    <property type="evidence" value="ECO:0007669"/>
    <property type="project" value="InterPro"/>
</dbReference>
<dbReference type="Gene3D" id="2.30.130.10">
    <property type="entry name" value="PUA domain"/>
    <property type="match status" value="1"/>
</dbReference>
<evidence type="ECO:0000256" key="8">
    <source>
        <dbReference type="SAM" id="Phobius"/>
    </source>
</evidence>
<dbReference type="PANTHER" id="PTHR43654">
    <property type="entry name" value="GLUTAMATE 5-KINASE"/>
    <property type="match status" value="1"/>
</dbReference>
<dbReference type="InterPro" id="IPR005715">
    <property type="entry name" value="Glu_5kinase/COase_Synthase"/>
</dbReference>
<dbReference type="FunFam" id="3.40.1160.10:FF:000006">
    <property type="entry name" value="Glutamate 5-kinase"/>
    <property type="match status" value="1"/>
</dbReference>
<dbReference type="NCBIfam" id="TIGR01027">
    <property type="entry name" value="proB"/>
    <property type="match status" value="1"/>
</dbReference>
<organism evidence="10 11">
    <name type="scientific">Candidatus Omnitrophus magneticus</name>
    <dbReference type="NCBI Taxonomy" id="1609969"/>
    <lineage>
        <taxon>Bacteria</taxon>
        <taxon>Pseudomonadati</taxon>
        <taxon>Candidatus Omnitrophota</taxon>
        <taxon>Candidatus Omnitrophus</taxon>
    </lineage>
</organism>
<evidence type="ECO:0000256" key="7">
    <source>
        <dbReference type="ARBA" id="ARBA00022840"/>
    </source>
</evidence>
<evidence type="ECO:0000256" key="6">
    <source>
        <dbReference type="ARBA" id="ARBA00022777"/>
    </source>
</evidence>
<dbReference type="SUPFAM" id="SSF88697">
    <property type="entry name" value="PUA domain-like"/>
    <property type="match status" value="1"/>
</dbReference>
<evidence type="ECO:0000256" key="3">
    <source>
        <dbReference type="ARBA" id="ARBA00022650"/>
    </source>
</evidence>
<dbReference type="InterPro" id="IPR002478">
    <property type="entry name" value="PUA"/>
</dbReference>
<gene>
    <name evidence="10" type="ORF">OMAG_002059</name>
</gene>
<keyword evidence="11" id="KW-1185">Reference proteome</keyword>
<keyword evidence="5" id="KW-0547">Nucleotide-binding</keyword>
<dbReference type="GO" id="GO:0004349">
    <property type="term" value="F:glutamate 5-kinase activity"/>
    <property type="evidence" value="ECO:0007669"/>
    <property type="project" value="InterPro"/>
</dbReference>